<sequence>MKYTKTLIAVLFSLLILPLIIGCGGGGSSSTSASTSTGIMSLSITDAPPMLGEDVTEVNIAIIGIEYNKDGKWVEAEDFEGPQVFNLLELQDGNSLHMGDLILPAGHYKELRFKLAAPENPSDVRSNPDCNITFADGTSVPLFVPSGSSSGFKAKGEFDITANAKIEITADFDVHKSIVVAGASGKYLLKPVIRIVVTELSGGVEGNIVDIADYDPTEDALIVFAYEDGTYNSSEDGTFAGSVSSAEVDMESGEFTLAFLEEGTYDLVVAQYAGATFTDVVAVKENVEVTKGTEVSVDINTSAL</sequence>
<name>A0A151CHE4_9BACT</name>
<evidence type="ECO:0000313" key="3">
    <source>
        <dbReference type="Proteomes" id="UP000075359"/>
    </source>
</evidence>
<gene>
    <name evidence="2" type="ORF">AS592_08495</name>
</gene>
<dbReference type="EMBL" id="LNKT01000012">
    <property type="protein sequence ID" value="KYJ86854.1"/>
    <property type="molecule type" value="Genomic_DNA"/>
</dbReference>
<accession>A0A151CHE4</accession>
<evidence type="ECO:0000259" key="1">
    <source>
        <dbReference type="Pfam" id="PF14321"/>
    </source>
</evidence>
<feature type="domain" description="DUF4382" evidence="1">
    <location>
        <begin position="37"/>
        <end position="191"/>
    </location>
</feature>
<comment type="caution">
    <text evidence="2">The sequence shown here is derived from an EMBL/GenBank/DDBJ whole genome shotgun (WGS) entry which is preliminary data.</text>
</comment>
<dbReference type="InterPro" id="IPR025491">
    <property type="entry name" value="DUF4382"/>
</dbReference>
<dbReference type="Pfam" id="PF14321">
    <property type="entry name" value="DUF4382"/>
    <property type="match status" value="1"/>
</dbReference>
<dbReference type="Proteomes" id="UP000075359">
    <property type="component" value="Unassembled WGS sequence"/>
</dbReference>
<proteinExistence type="predicted"/>
<protein>
    <recommendedName>
        <fullName evidence="1">DUF4382 domain-containing protein</fullName>
    </recommendedName>
</protein>
<evidence type="ECO:0000313" key="2">
    <source>
        <dbReference type="EMBL" id="KYJ86854.1"/>
    </source>
</evidence>
<reference evidence="2 3" key="1">
    <citation type="submission" date="2015-11" db="EMBL/GenBank/DDBJ databases">
        <title>Draft genome of Sulfurovum riftiae 1812E, a member of the Epsilonproteobacteria isolated from the tube of the deep-sea hydrothermal vent tubewom Riftia pachyptila.</title>
        <authorList>
            <person name="Vetriani C."/>
            <person name="Giovannelli D."/>
        </authorList>
    </citation>
    <scope>NUCLEOTIDE SEQUENCE [LARGE SCALE GENOMIC DNA]</scope>
    <source>
        <strain evidence="2 3">1812E</strain>
    </source>
</reference>
<dbReference type="PROSITE" id="PS51257">
    <property type="entry name" value="PROKAR_LIPOPROTEIN"/>
    <property type="match status" value="1"/>
</dbReference>
<keyword evidence="3" id="KW-1185">Reference proteome</keyword>
<organism evidence="2 3">
    <name type="scientific">Sulfurovum riftiae</name>
    <dbReference type="NCBI Taxonomy" id="1630136"/>
    <lineage>
        <taxon>Bacteria</taxon>
        <taxon>Pseudomonadati</taxon>
        <taxon>Campylobacterota</taxon>
        <taxon>Epsilonproteobacteria</taxon>
        <taxon>Campylobacterales</taxon>
        <taxon>Sulfurovaceae</taxon>
        <taxon>Sulfurovum</taxon>
    </lineage>
</organism>
<dbReference type="OrthoDB" id="5502931at2"/>
<dbReference type="RefSeq" id="WP_067330323.1">
    <property type="nucleotide sequence ID" value="NZ_LNKT01000012.1"/>
</dbReference>
<dbReference type="AlphaFoldDB" id="A0A151CHE4"/>